<dbReference type="AlphaFoldDB" id="A0A6N8TG14"/>
<dbReference type="EMBL" id="WUML01000013">
    <property type="protein sequence ID" value="MXO01591.1"/>
    <property type="molecule type" value="Genomic_DNA"/>
</dbReference>
<proteinExistence type="predicted"/>
<sequence length="57" mass="6243">MTSIERQPSEAELFIIHGTANDRQKADERAAARAAAEARKQAERDAYTAMVASIARP</sequence>
<evidence type="ECO:0000313" key="1">
    <source>
        <dbReference type="EMBL" id="MXO01591.1"/>
    </source>
</evidence>
<evidence type="ECO:0000313" key="2">
    <source>
        <dbReference type="Proteomes" id="UP000440304"/>
    </source>
</evidence>
<accession>A0A6N8TG14</accession>
<gene>
    <name evidence="1" type="ORF">GR156_14825</name>
</gene>
<comment type="caution">
    <text evidence="1">The sequence shown here is derived from an EMBL/GenBank/DDBJ whole genome shotgun (WGS) entry which is preliminary data.</text>
</comment>
<protein>
    <submittedName>
        <fullName evidence="1">Uncharacterized protein</fullName>
    </submittedName>
</protein>
<organism evidence="1 2">
    <name type="scientific">Shinella zoogloeoides</name>
    <name type="common">Crabtreella saccharophila</name>
    <dbReference type="NCBI Taxonomy" id="352475"/>
    <lineage>
        <taxon>Bacteria</taxon>
        <taxon>Pseudomonadati</taxon>
        <taxon>Pseudomonadota</taxon>
        <taxon>Alphaproteobacteria</taxon>
        <taxon>Hyphomicrobiales</taxon>
        <taxon>Rhizobiaceae</taxon>
        <taxon>Shinella</taxon>
    </lineage>
</organism>
<name>A0A6N8TG14_SHIZO</name>
<dbReference type="RefSeq" id="WP_160786967.1">
    <property type="nucleotide sequence ID" value="NZ_CP086610.1"/>
</dbReference>
<dbReference type="Proteomes" id="UP000440304">
    <property type="component" value="Unassembled WGS sequence"/>
</dbReference>
<reference evidence="1 2" key="1">
    <citation type="submission" date="2019-12" db="EMBL/GenBank/DDBJ databases">
        <title>Shinella granuli gen. nov., sp. nov., and proposal of the reclassification of Zoogloea ramigera ATCC 19623 as Shinella zoogloeoides sp. nov.</title>
        <authorList>
            <person name="Gao J."/>
        </authorList>
    </citation>
    <scope>NUCLEOTIDE SEQUENCE [LARGE SCALE GENOMIC DNA]</scope>
    <source>
        <strain evidence="1 2">DSM 287</strain>
    </source>
</reference>